<evidence type="ECO:0000259" key="1">
    <source>
        <dbReference type="Pfam" id="PF00561"/>
    </source>
</evidence>
<dbReference type="SUPFAM" id="SSF53474">
    <property type="entry name" value="alpha/beta-Hydrolases"/>
    <property type="match status" value="1"/>
</dbReference>
<dbReference type="PANTHER" id="PTHR43358">
    <property type="entry name" value="ALPHA/BETA-HYDROLASE"/>
    <property type="match status" value="1"/>
</dbReference>
<keyword evidence="3" id="KW-0378">Hydrolase</keyword>
<feature type="domain" description="Serine aminopeptidase S33" evidence="2">
    <location>
        <begin position="247"/>
        <end position="294"/>
    </location>
</feature>
<dbReference type="InterPro" id="IPR052920">
    <property type="entry name" value="DNA-binding_regulatory"/>
</dbReference>
<name>A0ABN6ZCN2_9FIRM</name>
<protein>
    <submittedName>
        <fullName evidence="3">Alpha/beta hydrolase</fullName>
    </submittedName>
</protein>
<organism evidence="3 4">
    <name type="scientific">Turicibacter faecis</name>
    <dbReference type="NCBI Taxonomy" id="2963365"/>
    <lineage>
        <taxon>Bacteria</taxon>
        <taxon>Bacillati</taxon>
        <taxon>Bacillota</taxon>
        <taxon>Erysipelotrichia</taxon>
        <taxon>Erysipelotrichales</taxon>
        <taxon>Turicibacteraceae</taxon>
        <taxon>Turicibacter</taxon>
    </lineage>
</organism>
<dbReference type="EMBL" id="AP028127">
    <property type="protein sequence ID" value="BEH91544.1"/>
    <property type="molecule type" value="Genomic_DNA"/>
</dbReference>
<dbReference type="InterPro" id="IPR029058">
    <property type="entry name" value="AB_hydrolase_fold"/>
</dbReference>
<feature type="domain" description="AB hydrolase-1" evidence="1">
    <location>
        <begin position="96"/>
        <end position="216"/>
    </location>
</feature>
<dbReference type="Proteomes" id="UP001432099">
    <property type="component" value="Chromosome"/>
</dbReference>
<dbReference type="Gene3D" id="3.40.50.1820">
    <property type="entry name" value="alpha/beta hydrolase"/>
    <property type="match status" value="1"/>
</dbReference>
<evidence type="ECO:0000313" key="4">
    <source>
        <dbReference type="Proteomes" id="UP001432099"/>
    </source>
</evidence>
<keyword evidence="4" id="KW-1185">Reference proteome</keyword>
<gene>
    <name evidence="3" type="ORF">T23_16460</name>
</gene>
<dbReference type="Pfam" id="PF12146">
    <property type="entry name" value="Hydrolase_4"/>
    <property type="match status" value="1"/>
</dbReference>
<dbReference type="InterPro" id="IPR022742">
    <property type="entry name" value="Hydrolase_4"/>
</dbReference>
<evidence type="ECO:0000259" key="2">
    <source>
        <dbReference type="Pfam" id="PF12146"/>
    </source>
</evidence>
<dbReference type="GO" id="GO:0016787">
    <property type="term" value="F:hydrolase activity"/>
    <property type="evidence" value="ECO:0007669"/>
    <property type="project" value="UniProtKB-KW"/>
</dbReference>
<evidence type="ECO:0000313" key="3">
    <source>
        <dbReference type="EMBL" id="BEH91544.1"/>
    </source>
</evidence>
<sequence length="322" mass="35914">MKKKNVIIGSGIAATAAATVVGAATWIIGGMVYDGTVGKKPSVKAEDMPTFYAEREDKVLDTLNRYQHETVFVKSEVNDYDVETLHIKSNQETSDAMIVVHGIGSNYHEVLNVAFNYLENGYNVVVYHQRNTGLTGGDNYTFGLYERFDLEAVADYTRSLYQDGTIGVHGFSMGAATSTMQTELNEESKNVDFYILDAPYHTMESAVELGIIAEDIPLLPVGFAKWAGNVVLKAKEDLTYDDIQPVNAVKNITVPVLLIHGTEDKVTPPESSQYIYDAIPHENKELWYIEGLGHCEADSKMESEYFQHIYQFIDTHVKNTNE</sequence>
<dbReference type="Pfam" id="PF00561">
    <property type="entry name" value="Abhydrolase_1"/>
    <property type="match status" value="1"/>
</dbReference>
<proteinExistence type="predicted"/>
<dbReference type="PANTHER" id="PTHR43358:SF5">
    <property type="entry name" value="EXPORTED PROTEIN"/>
    <property type="match status" value="1"/>
</dbReference>
<dbReference type="RefSeq" id="WP_161832122.1">
    <property type="nucleotide sequence ID" value="NZ_AP028127.1"/>
</dbReference>
<reference evidence="3" key="1">
    <citation type="journal article" date="2024" name="Int. J. Syst. Evol. Microbiol.">
        <title>Turicibacter faecis sp. nov., isolated from faeces of heart failure mouse model.</title>
        <authorList>
            <person name="Imamura Y."/>
            <person name="Motooka D."/>
            <person name="Nakajima Y."/>
            <person name="Ito S."/>
            <person name="Kitakaze M."/>
            <person name="Iida T."/>
            <person name="Nakamura S."/>
        </authorList>
    </citation>
    <scope>NUCLEOTIDE SEQUENCE</scope>
    <source>
        <strain evidence="3">TC023</strain>
    </source>
</reference>
<accession>A0ABN6ZCN2</accession>
<dbReference type="InterPro" id="IPR000073">
    <property type="entry name" value="AB_hydrolase_1"/>
</dbReference>